<reference evidence="3" key="1">
    <citation type="journal article" date="2019" name="Plant Biotechnol. J.">
        <title>Genome sequencing of the Australian wild diploid species Gossypium australe highlights disease resistance and delayed gland morphogenesis.</title>
        <authorList>
            <person name="Cai Y."/>
            <person name="Cai X."/>
            <person name="Wang Q."/>
            <person name="Wang P."/>
            <person name="Zhang Y."/>
            <person name="Cai C."/>
            <person name="Xu Y."/>
            <person name="Wang K."/>
            <person name="Zhou Z."/>
            <person name="Wang C."/>
            <person name="Geng S."/>
            <person name="Li B."/>
            <person name="Dong Q."/>
            <person name="Hou Y."/>
            <person name="Wang H."/>
            <person name="Ai P."/>
            <person name="Liu Z."/>
            <person name="Yi F."/>
            <person name="Sun M."/>
            <person name="An G."/>
            <person name="Cheng J."/>
            <person name="Zhang Y."/>
            <person name="Shi Q."/>
            <person name="Xie Y."/>
            <person name="Shi X."/>
            <person name="Chang Y."/>
            <person name="Huang F."/>
            <person name="Chen Y."/>
            <person name="Hong S."/>
            <person name="Mi L."/>
            <person name="Sun Q."/>
            <person name="Zhang L."/>
            <person name="Zhou B."/>
            <person name="Peng R."/>
            <person name="Zhang X."/>
            <person name="Liu F."/>
        </authorList>
    </citation>
    <scope>NUCLEOTIDE SEQUENCE [LARGE SCALE GENOMIC DNA]</scope>
    <source>
        <strain evidence="3">cv. PA1801</strain>
    </source>
</reference>
<sequence length="121" mass="14080">MLRGCVIIFRDLGEKKVLRPGLVQETENNKSYSDLKRTNFEYNVGDEVFLKVSPWKKRIGPVAYQLELPPELDRIHNVFHVSIFDPSHVIPVEDIEVHSDLTFEEELLQIIDHDVKVLGRK</sequence>
<evidence type="ECO:0000313" key="2">
    <source>
        <dbReference type="EMBL" id="KAA3480549.1"/>
    </source>
</evidence>
<evidence type="ECO:0000313" key="3">
    <source>
        <dbReference type="Proteomes" id="UP000325315"/>
    </source>
</evidence>
<protein>
    <submittedName>
        <fullName evidence="2">DNA/RNA polymerases superfamily protein</fullName>
    </submittedName>
</protein>
<organism evidence="2 3">
    <name type="scientific">Gossypium australe</name>
    <dbReference type="NCBI Taxonomy" id="47621"/>
    <lineage>
        <taxon>Eukaryota</taxon>
        <taxon>Viridiplantae</taxon>
        <taxon>Streptophyta</taxon>
        <taxon>Embryophyta</taxon>
        <taxon>Tracheophyta</taxon>
        <taxon>Spermatophyta</taxon>
        <taxon>Magnoliopsida</taxon>
        <taxon>eudicotyledons</taxon>
        <taxon>Gunneridae</taxon>
        <taxon>Pentapetalae</taxon>
        <taxon>rosids</taxon>
        <taxon>malvids</taxon>
        <taxon>Malvales</taxon>
        <taxon>Malvaceae</taxon>
        <taxon>Malvoideae</taxon>
        <taxon>Gossypium</taxon>
    </lineage>
</organism>
<proteinExistence type="predicted"/>
<dbReference type="PANTHER" id="PTHR46148">
    <property type="entry name" value="CHROMO DOMAIN-CONTAINING PROTEIN"/>
    <property type="match status" value="1"/>
</dbReference>
<keyword evidence="3" id="KW-1185">Reference proteome</keyword>
<comment type="caution">
    <text evidence="2">The sequence shown here is derived from an EMBL/GenBank/DDBJ whole genome shotgun (WGS) entry which is preliminary data.</text>
</comment>
<dbReference type="EMBL" id="SMMG02000003">
    <property type="protein sequence ID" value="KAA3480549.1"/>
    <property type="molecule type" value="Genomic_DNA"/>
</dbReference>
<dbReference type="OrthoDB" id="996762at2759"/>
<dbReference type="Pfam" id="PF24626">
    <property type="entry name" value="SH3_Tf2-1"/>
    <property type="match status" value="1"/>
</dbReference>
<dbReference type="AlphaFoldDB" id="A0A5B6WFN7"/>
<accession>A0A5B6WFN7</accession>
<feature type="domain" description="Tf2-1-like SH3-like" evidence="1">
    <location>
        <begin position="57"/>
        <end position="85"/>
    </location>
</feature>
<dbReference type="PANTHER" id="PTHR46148:SF44">
    <property type="entry name" value="GAG-POL POLYPROTEIN"/>
    <property type="match status" value="1"/>
</dbReference>
<evidence type="ECO:0000259" key="1">
    <source>
        <dbReference type="Pfam" id="PF24626"/>
    </source>
</evidence>
<dbReference type="InterPro" id="IPR056924">
    <property type="entry name" value="SH3_Tf2-1"/>
</dbReference>
<dbReference type="Proteomes" id="UP000325315">
    <property type="component" value="Unassembled WGS sequence"/>
</dbReference>
<name>A0A5B6WFN7_9ROSI</name>
<gene>
    <name evidence="2" type="ORF">EPI10_020972</name>
</gene>